<reference evidence="1 2" key="1">
    <citation type="submission" date="2024-02" db="EMBL/GenBank/DDBJ databases">
        <title>Bacterial strain from lacustrine sediment.</title>
        <authorList>
            <person name="Petit C."/>
            <person name="Fadhlaoui K."/>
        </authorList>
    </citation>
    <scope>NUCLEOTIDE SEQUENCE [LARGE SCALE GENOMIC DNA]</scope>
    <source>
        <strain evidence="1 2">IPX-CK</strain>
    </source>
</reference>
<evidence type="ECO:0000313" key="1">
    <source>
        <dbReference type="EMBL" id="XAH73123.1"/>
    </source>
</evidence>
<gene>
    <name evidence="1" type="ORF">V6984_16665</name>
</gene>
<sequence length="677" mass="73400">MINASKEFKEKLSAGANLVNYADIILANGAVLNLTFEDFMIGGCDVADATTSTNGFSIGNAIGKTVSLLIANHDDRFSEYDFYNSIIYLYVAMALENGTIEKVKKGKYYVNNPETPGDVISIDAVDSMVNFDKSYSDSNTSYPATLQVILADACIDCAVTSGFGQFNNYNFVVNERPEGVTYRQVVSYVAQIAGCNARMSVNDTLELVQYDTSALDTENYDGGLYADPQGDNTIDGGLFTDSLHTDIIDGGLFTDNTGFYIYDWKNLYVATDDVVITGIRVITDDNEFLFGSTDYALTVENNPFVEGKEQTVANYLGALLVGIRFRPFEGQTLGNPLIEPFDVGYISDRKGNTYRTVVNYVNYIIGADTSIACKADAPLRNSSRYRSEAARAIVEARRNTKKELSAYDKQVQAMNQLAMNAMGFRESYEYFEDGSWIKYMHDKPTIAESRIVYKMTADGFFLSQDGGVTYTGGWDSNNNVVVNMISAVGIICDWIKGGTLSLGGDNDTDGVEVVKNASGTQVVRLDKGGIDAIAGRIGGWLIGSDYLETGNAIIRSFYGNDKTNRATMSNASFKVWVDEVEKCYLGRGGYNGRGSLDSGLLFVNGDRGVELDGKTGNVNAGGNIRATQDIEANGTLRSQGNFICSGTATFAGGWTGTATVNGVTFTVKSGLITNIQG</sequence>
<accession>A0ABZ3EUQ1</accession>
<organism evidence="1 2">
    <name type="scientific">Kineothrix sedimenti</name>
    <dbReference type="NCBI Taxonomy" id="3123317"/>
    <lineage>
        <taxon>Bacteria</taxon>
        <taxon>Bacillati</taxon>
        <taxon>Bacillota</taxon>
        <taxon>Clostridia</taxon>
        <taxon>Lachnospirales</taxon>
        <taxon>Lachnospiraceae</taxon>
        <taxon>Kineothrix</taxon>
    </lineage>
</organism>
<dbReference type="RefSeq" id="WP_342756730.1">
    <property type="nucleotide sequence ID" value="NZ_CP146256.1"/>
</dbReference>
<dbReference type="Proteomes" id="UP001451571">
    <property type="component" value="Chromosome"/>
</dbReference>
<proteinExistence type="predicted"/>
<protein>
    <submittedName>
        <fullName evidence="1">Uncharacterized protein</fullName>
    </submittedName>
</protein>
<evidence type="ECO:0000313" key="2">
    <source>
        <dbReference type="Proteomes" id="UP001451571"/>
    </source>
</evidence>
<dbReference type="EMBL" id="CP146256">
    <property type="protein sequence ID" value="XAH73123.1"/>
    <property type="molecule type" value="Genomic_DNA"/>
</dbReference>
<keyword evidence="2" id="KW-1185">Reference proteome</keyword>
<name>A0ABZ3EUQ1_9FIRM</name>